<feature type="transmembrane region" description="Helical" evidence="1">
    <location>
        <begin position="101"/>
        <end position="126"/>
    </location>
</feature>
<evidence type="ECO:0000256" key="1">
    <source>
        <dbReference type="SAM" id="Phobius"/>
    </source>
</evidence>
<reference evidence="2 3" key="1">
    <citation type="submission" date="2019-08" db="EMBL/GenBank/DDBJ databases">
        <authorList>
            <person name="Lei W."/>
        </authorList>
    </citation>
    <scope>NUCLEOTIDE SEQUENCE [LARGE SCALE GENOMIC DNA]</scope>
    <source>
        <strain evidence="2 3">CCUG 58627</strain>
    </source>
</reference>
<comment type="caution">
    <text evidence="2">The sequence shown here is derived from an EMBL/GenBank/DDBJ whole genome shotgun (WGS) entry which is preliminary data.</text>
</comment>
<accession>A0A5C5UHV0</accession>
<proteinExistence type="predicted"/>
<gene>
    <name evidence="2" type="ORF">FRX94_06535</name>
</gene>
<keyword evidence="1" id="KW-0472">Membrane</keyword>
<keyword evidence="1" id="KW-1133">Transmembrane helix</keyword>
<dbReference type="RefSeq" id="WP_146324325.1">
    <property type="nucleotide sequence ID" value="NZ_BAABLR010000072.1"/>
</dbReference>
<evidence type="ECO:0000313" key="2">
    <source>
        <dbReference type="EMBL" id="TWT25616.1"/>
    </source>
</evidence>
<dbReference type="PROSITE" id="PS51257">
    <property type="entry name" value="PROKAR_LIPOPROTEIN"/>
    <property type="match status" value="1"/>
</dbReference>
<dbReference type="EMBL" id="VOHM01000011">
    <property type="protein sequence ID" value="TWT25616.1"/>
    <property type="molecule type" value="Genomic_DNA"/>
</dbReference>
<dbReference type="OrthoDB" id="4426042at2"/>
<organism evidence="2 3">
    <name type="scientific">Corynebacterium canis</name>
    <dbReference type="NCBI Taxonomy" id="679663"/>
    <lineage>
        <taxon>Bacteria</taxon>
        <taxon>Bacillati</taxon>
        <taxon>Actinomycetota</taxon>
        <taxon>Actinomycetes</taxon>
        <taxon>Mycobacteriales</taxon>
        <taxon>Corynebacteriaceae</taxon>
        <taxon>Corynebacterium</taxon>
    </lineage>
</organism>
<dbReference type="AlphaFoldDB" id="A0A5C5UHV0"/>
<evidence type="ECO:0000313" key="3">
    <source>
        <dbReference type="Proteomes" id="UP000320791"/>
    </source>
</evidence>
<keyword evidence="3" id="KW-1185">Reference proteome</keyword>
<dbReference type="Proteomes" id="UP000320791">
    <property type="component" value="Unassembled WGS sequence"/>
</dbReference>
<sequence length="136" mass="14706">MIRRLHQLVLLLWIACLLGSVSMVAGAWLNDRTISADPGRALARVTAVGTPTTVDYQDEEGIFHSPQAGLLYPTGLGVGQRVWVTYAKSNPDLVKVEHRTWHLAVVPALSIAAVGSFIAIVLWALVSGLGTLRRPQ</sequence>
<name>A0A5C5UHV0_9CORY</name>
<keyword evidence="1" id="KW-0812">Transmembrane</keyword>
<protein>
    <submittedName>
        <fullName evidence="2">DUF3592 domain-containing protein</fullName>
    </submittedName>
</protein>